<dbReference type="RefSeq" id="WP_129864847.1">
    <property type="nucleotide sequence ID" value="NZ_RYUM01000030.1"/>
</dbReference>
<dbReference type="InterPro" id="IPR036291">
    <property type="entry name" value="NAD(P)-bd_dom_sf"/>
</dbReference>
<comment type="cofactor">
    <cofactor evidence="2">
        <name>NAD(+)</name>
        <dbReference type="ChEBI" id="CHEBI:57540"/>
    </cofactor>
</comment>
<keyword evidence="6" id="KW-0520">NAD</keyword>
<evidence type="ECO:0000313" key="9">
    <source>
        <dbReference type="Proteomes" id="UP000291187"/>
    </source>
</evidence>
<organism evidence="8 9">
    <name type="scientific">Bifidobacterium pseudolongum subsp. globosum</name>
    <dbReference type="NCBI Taxonomy" id="1690"/>
    <lineage>
        <taxon>Bacteria</taxon>
        <taxon>Bacillati</taxon>
        <taxon>Actinomycetota</taxon>
        <taxon>Actinomycetes</taxon>
        <taxon>Bifidobacteriales</taxon>
        <taxon>Bifidobacteriaceae</taxon>
        <taxon>Bifidobacterium</taxon>
    </lineage>
</organism>
<name>A0A4V1Y210_9BIFI</name>
<comment type="catalytic activity">
    <reaction evidence="1">
        <text>UDP-alpha-D-glucose = UDP-alpha-D-galactose</text>
        <dbReference type="Rhea" id="RHEA:22168"/>
        <dbReference type="ChEBI" id="CHEBI:58885"/>
        <dbReference type="ChEBI" id="CHEBI:66914"/>
        <dbReference type="EC" id="5.1.3.2"/>
    </reaction>
</comment>
<evidence type="ECO:0000256" key="7">
    <source>
        <dbReference type="ARBA" id="ARBA00023235"/>
    </source>
</evidence>
<dbReference type="Proteomes" id="UP000291187">
    <property type="component" value="Unassembled WGS sequence"/>
</dbReference>
<reference evidence="8 9" key="1">
    <citation type="submission" date="2018-12" db="EMBL/GenBank/DDBJ databases">
        <title>Unveiling genomic diversity among members of the Bifidobacterium pseudolongum species, a widely distributed gut commensal of the animal kingdom.</title>
        <authorList>
            <person name="Lugli G.A."/>
            <person name="Duranti S."/>
            <person name="Albert K."/>
            <person name="Mancabelli L."/>
            <person name="Napoli S."/>
            <person name="Viappiani A."/>
            <person name="Anzalone R."/>
            <person name="Longhi G."/>
            <person name="Milani C."/>
            <person name="Turroni F."/>
            <person name="Alessandri G."/>
            <person name="Sela D.A."/>
            <person name="Van Sinderen D."/>
            <person name="Ventura M."/>
        </authorList>
    </citation>
    <scope>NUCLEOTIDE SEQUENCE [LARGE SCALE GENOMIC DNA]</scope>
    <source>
        <strain evidence="8 9">2071B</strain>
    </source>
</reference>
<dbReference type="Gene3D" id="3.40.50.720">
    <property type="entry name" value="NAD(P)-binding Rossmann-like Domain"/>
    <property type="match status" value="1"/>
</dbReference>
<comment type="similarity">
    <text evidence="3">Belongs to the NAD(P)-dependent epimerase/dehydratase family.</text>
</comment>
<dbReference type="GO" id="GO:0003978">
    <property type="term" value="F:UDP-glucose 4-epimerase activity"/>
    <property type="evidence" value="ECO:0007669"/>
    <property type="project" value="UniProtKB-EC"/>
</dbReference>
<dbReference type="PANTHER" id="PTHR43725">
    <property type="entry name" value="UDP-GLUCOSE 4-EPIMERASE"/>
    <property type="match status" value="1"/>
</dbReference>
<evidence type="ECO:0000256" key="5">
    <source>
        <dbReference type="ARBA" id="ARBA00018569"/>
    </source>
</evidence>
<evidence type="ECO:0000256" key="3">
    <source>
        <dbReference type="ARBA" id="ARBA00007637"/>
    </source>
</evidence>
<accession>A0A4V1Y210</accession>
<dbReference type="EC" id="5.1.3.2" evidence="4"/>
<proteinExistence type="inferred from homology"/>
<evidence type="ECO:0000256" key="4">
    <source>
        <dbReference type="ARBA" id="ARBA00013189"/>
    </source>
</evidence>
<dbReference type="GO" id="GO:0005996">
    <property type="term" value="P:monosaccharide metabolic process"/>
    <property type="evidence" value="ECO:0007669"/>
    <property type="project" value="TreeGrafter"/>
</dbReference>
<evidence type="ECO:0000256" key="6">
    <source>
        <dbReference type="ARBA" id="ARBA00023027"/>
    </source>
</evidence>
<gene>
    <name evidence="8" type="ORF">PG2071B_1766</name>
</gene>
<sequence length="349" mass="39719">MKILILGGTGAMGVHVSQLLSNWGNTVVVTTRQHRQSVDNIQYRVGNAKNATFLSTLLEEHWDAIVDFMIWSSADFRERYQDLLAATDQYIFTSSYRVYNDDEVITENSPRLLDTIKDEEYLKTDEYALAKARCENMLMSCGKSNWTIVRPAVTYDGSGRFQLTVLESDAWLWRAVHRIPVPIAEVMLDTEATMSWGGDVARMIALLVGNKMAFGEIFTVSTSEHLTWREISNLYSEVVPLTVTACALDRFERAHPSIYQIKYDRMFNRVIDNSKILAATHLQQDQLSSIHTKLPAELKSYLDKHHKGLAYNWPGAQAEYDKLVGGIPSLRYIMADGLIPIAKYVKHRM</sequence>
<evidence type="ECO:0000256" key="1">
    <source>
        <dbReference type="ARBA" id="ARBA00000083"/>
    </source>
</evidence>
<keyword evidence="7" id="KW-0413">Isomerase</keyword>
<comment type="caution">
    <text evidence="8">The sequence shown here is derived from an EMBL/GenBank/DDBJ whole genome shotgun (WGS) entry which is preliminary data.</text>
</comment>
<dbReference type="AlphaFoldDB" id="A0A4V1Y210"/>
<protein>
    <recommendedName>
        <fullName evidence="5">UDP-glucose 4-epimerase</fullName>
        <ecNumber evidence="4">5.1.3.2</ecNumber>
    </recommendedName>
</protein>
<dbReference type="GO" id="GO:0005829">
    <property type="term" value="C:cytosol"/>
    <property type="evidence" value="ECO:0007669"/>
    <property type="project" value="TreeGrafter"/>
</dbReference>
<evidence type="ECO:0000313" key="8">
    <source>
        <dbReference type="EMBL" id="RYQ15735.1"/>
    </source>
</evidence>
<dbReference type="PANTHER" id="PTHR43725:SF47">
    <property type="entry name" value="UDP-GLUCOSE 4-EPIMERASE"/>
    <property type="match status" value="1"/>
</dbReference>
<evidence type="ECO:0000256" key="2">
    <source>
        <dbReference type="ARBA" id="ARBA00001911"/>
    </source>
</evidence>
<dbReference type="SUPFAM" id="SSF51735">
    <property type="entry name" value="NAD(P)-binding Rossmann-fold domains"/>
    <property type="match status" value="1"/>
</dbReference>
<dbReference type="EMBL" id="RYUM01000030">
    <property type="protein sequence ID" value="RYQ15735.1"/>
    <property type="molecule type" value="Genomic_DNA"/>
</dbReference>